<comment type="caution">
    <text evidence="1">The sequence shown here is derived from an EMBL/GenBank/DDBJ whole genome shotgun (WGS) entry which is preliminary data.</text>
</comment>
<organism evidence="1">
    <name type="scientific">Symploca sp. SIO1C4</name>
    <dbReference type="NCBI Taxonomy" id="2607765"/>
    <lineage>
        <taxon>Bacteria</taxon>
        <taxon>Bacillati</taxon>
        <taxon>Cyanobacteriota</taxon>
        <taxon>Cyanophyceae</taxon>
        <taxon>Coleofasciculales</taxon>
        <taxon>Coleofasciculaceae</taxon>
        <taxon>Symploca</taxon>
    </lineage>
</organism>
<protein>
    <submittedName>
        <fullName evidence="1">Tetratricopeptide repeat protein</fullName>
    </submittedName>
</protein>
<dbReference type="Gene3D" id="1.25.40.10">
    <property type="entry name" value="Tetratricopeptide repeat domain"/>
    <property type="match status" value="1"/>
</dbReference>
<proteinExistence type="predicted"/>
<sequence length="363" mass="40274">MQWKQGRVLVAFVMGIVLMISLARPARPLGGGYNLIVAVNPQGLVKLKRSNWRRYQPAFIGAALAGKDQLLVAQEAFARVLCQNLSVWTPQAGREYTVSQGCGSTGNPQLQQQDDETVVERATNNPKIPYILEPRNTALFNQKPKLRWNQVEGASSYTVTVRGPGVHWSQETTVSEVVYSGEKPLQPMLRYWLIVTTNQNQSSLSEEPEGFFVLSQDQAQEVLAAKEEVKEKQLDPQSEVLALAHLFHSRSLNTEAIDLLEKEVSGGSSSPAVYQLLGEVYKQIGLNRLARERYLKGLELAQALEDVETIAQVQGGLALTNAIIGNGEEAQNWLGQAKEVYEQLGDQEKASQLEEDIARYLNL</sequence>
<accession>A0A6B3N1M5</accession>
<dbReference type="InterPro" id="IPR011990">
    <property type="entry name" value="TPR-like_helical_dom_sf"/>
</dbReference>
<gene>
    <name evidence="1" type="ORF">F6J89_08055</name>
</gene>
<reference evidence="1" key="1">
    <citation type="submission" date="2019-11" db="EMBL/GenBank/DDBJ databases">
        <title>Genomic insights into an expanded diversity of filamentous marine cyanobacteria reveals the extraordinary biosynthetic potential of Moorea and Okeania.</title>
        <authorList>
            <person name="Ferreira Leao T."/>
            <person name="Wang M."/>
            <person name="Moss N."/>
            <person name="Da Silva R."/>
            <person name="Sanders J."/>
            <person name="Nurk S."/>
            <person name="Gurevich A."/>
            <person name="Humphrey G."/>
            <person name="Reher R."/>
            <person name="Zhu Q."/>
            <person name="Belda-Ferre P."/>
            <person name="Glukhov E."/>
            <person name="Rex R."/>
            <person name="Dorrestein P.C."/>
            <person name="Knight R."/>
            <person name="Pevzner P."/>
            <person name="Gerwick W.H."/>
            <person name="Gerwick L."/>
        </authorList>
    </citation>
    <scope>NUCLEOTIDE SEQUENCE</scope>
    <source>
        <strain evidence="1">SIO1C4</strain>
    </source>
</reference>
<dbReference type="EMBL" id="JAAHFQ010000112">
    <property type="protein sequence ID" value="NER27576.1"/>
    <property type="molecule type" value="Genomic_DNA"/>
</dbReference>
<dbReference type="AlphaFoldDB" id="A0A6B3N1M5"/>
<dbReference type="SUPFAM" id="SSF48452">
    <property type="entry name" value="TPR-like"/>
    <property type="match status" value="1"/>
</dbReference>
<evidence type="ECO:0000313" key="1">
    <source>
        <dbReference type="EMBL" id="NER27576.1"/>
    </source>
</evidence>
<name>A0A6B3N1M5_9CYAN</name>